<evidence type="ECO:0000259" key="1">
    <source>
        <dbReference type="PROSITE" id="PS50112"/>
    </source>
</evidence>
<evidence type="ECO:0000259" key="2">
    <source>
        <dbReference type="PROSITE" id="PS50113"/>
    </source>
</evidence>
<dbReference type="InterPro" id="IPR052155">
    <property type="entry name" value="Biofilm_reg_signaling"/>
</dbReference>
<dbReference type="Pfam" id="PF00563">
    <property type="entry name" value="EAL"/>
    <property type="match status" value="1"/>
</dbReference>
<dbReference type="InterPro" id="IPR035919">
    <property type="entry name" value="EAL_sf"/>
</dbReference>
<dbReference type="PROSITE" id="PS50113">
    <property type="entry name" value="PAC"/>
    <property type="match status" value="1"/>
</dbReference>
<gene>
    <name evidence="5" type="ORF">BDD16_002216</name>
</gene>
<dbReference type="InterPro" id="IPR001633">
    <property type="entry name" value="EAL_dom"/>
</dbReference>
<dbReference type="PANTHER" id="PTHR44757">
    <property type="entry name" value="DIGUANYLATE CYCLASE DGCP"/>
    <property type="match status" value="1"/>
</dbReference>
<dbReference type="SUPFAM" id="SSF55785">
    <property type="entry name" value="PYP-like sensor domain (PAS domain)"/>
    <property type="match status" value="2"/>
</dbReference>
<dbReference type="InterPro" id="IPR001610">
    <property type="entry name" value="PAC"/>
</dbReference>
<dbReference type="GO" id="GO:0003824">
    <property type="term" value="F:catalytic activity"/>
    <property type="evidence" value="ECO:0007669"/>
    <property type="project" value="UniProtKB-ARBA"/>
</dbReference>
<dbReference type="SUPFAM" id="SSF55073">
    <property type="entry name" value="Nucleotide cyclase"/>
    <property type="match status" value="1"/>
</dbReference>
<dbReference type="PROSITE" id="PS50112">
    <property type="entry name" value="PAS"/>
    <property type="match status" value="1"/>
</dbReference>
<dbReference type="CDD" id="cd01949">
    <property type="entry name" value="GGDEF"/>
    <property type="match status" value="1"/>
</dbReference>
<dbReference type="RefSeq" id="WP_179634022.1">
    <property type="nucleotide sequence ID" value="NZ_CAXYYM010000013.1"/>
</dbReference>
<accession>A0A7Y9R118</accession>
<dbReference type="Pfam" id="PF08447">
    <property type="entry name" value="PAS_3"/>
    <property type="match status" value="1"/>
</dbReference>
<evidence type="ECO:0000313" key="6">
    <source>
        <dbReference type="Proteomes" id="UP000518288"/>
    </source>
</evidence>
<evidence type="ECO:0000259" key="3">
    <source>
        <dbReference type="PROSITE" id="PS50883"/>
    </source>
</evidence>
<dbReference type="CDD" id="cd01948">
    <property type="entry name" value="EAL"/>
    <property type="match status" value="1"/>
</dbReference>
<reference evidence="5 6" key="1">
    <citation type="submission" date="2020-07" db="EMBL/GenBank/DDBJ databases">
        <title>Genomic Encyclopedia of Archaeal and Bacterial Type Strains, Phase II (KMG-II): from individual species to whole genera.</title>
        <authorList>
            <person name="Goeker M."/>
        </authorList>
    </citation>
    <scope>NUCLEOTIDE SEQUENCE [LARGE SCALE GENOMIC DNA]</scope>
    <source>
        <strain evidence="5 6">DSM 21226</strain>
    </source>
</reference>
<dbReference type="SUPFAM" id="SSF141868">
    <property type="entry name" value="EAL domain-like"/>
    <property type="match status" value="1"/>
</dbReference>
<dbReference type="InterPro" id="IPR035965">
    <property type="entry name" value="PAS-like_dom_sf"/>
</dbReference>
<dbReference type="SMART" id="SM00267">
    <property type="entry name" value="GGDEF"/>
    <property type="match status" value="1"/>
</dbReference>
<protein>
    <submittedName>
        <fullName evidence="5">Diguanylate cyclase (GGDEF)-like protein/PAS domain S-box-containing protein</fullName>
    </submittedName>
</protein>
<dbReference type="AlphaFoldDB" id="A0A7Y9R118"/>
<dbReference type="NCBIfam" id="TIGR00254">
    <property type="entry name" value="GGDEF"/>
    <property type="match status" value="1"/>
</dbReference>
<dbReference type="EMBL" id="JACCFH010000001">
    <property type="protein sequence ID" value="NYG33230.1"/>
    <property type="molecule type" value="Genomic_DNA"/>
</dbReference>
<dbReference type="Gene3D" id="3.30.70.270">
    <property type="match status" value="1"/>
</dbReference>
<evidence type="ECO:0000259" key="4">
    <source>
        <dbReference type="PROSITE" id="PS50887"/>
    </source>
</evidence>
<dbReference type="InterPro" id="IPR029787">
    <property type="entry name" value="Nucleotide_cyclase"/>
</dbReference>
<dbReference type="InterPro" id="IPR000014">
    <property type="entry name" value="PAS"/>
</dbReference>
<dbReference type="PROSITE" id="PS50887">
    <property type="entry name" value="GGDEF"/>
    <property type="match status" value="1"/>
</dbReference>
<dbReference type="PANTHER" id="PTHR44757:SF2">
    <property type="entry name" value="BIOFILM ARCHITECTURE MAINTENANCE PROTEIN MBAA"/>
    <property type="match status" value="1"/>
</dbReference>
<dbReference type="SMART" id="SM00052">
    <property type="entry name" value="EAL"/>
    <property type="match status" value="1"/>
</dbReference>
<dbReference type="Proteomes" id="UP000518288">
    <property type="component" value="Unassembled WGS sequence"/>
</dbReference>
<proteinExistence type="predicted"/>
<dbReference type="Gene3D" id="3.30.450.20">
    <property type="entry name" value="PAS domain"/>
    <property type="match status" value="2"/>
</dbReference>
<comment type="caution">
    <text evidence="5">The sequence shown here is derived from an EMBL/GenBank/DDBJ whole genome shotgun (WGS) entry which is preliminary data.</text>
</comment>
<dbReference type="PROSITE" id="PS50883">
    <property type="entry name" value="EAL"/>
    <property type="match status" value="1"/>
</dbReference>
<feature type="domain" description="EAL" evidence="3">
    <location>
        <begin position="474"/>
        <end position="728"/>
    </location>
</feature>
<feature type="domain" description="PAS" evidence="1">
    <location>
        <begin position="44"/>
        <end position="115"/>
    </location>
</feature>
<dbReference type="FunFam" id="3.30.70.270:FF:000001">
    <property type="entry name" value="Diguanylate cyclase domain protein"/>
    <property type="match status" value="1"/>
</dbReference>
<dbReference type="NCBIfam" id="TIGR00229">
    <property type="entry name" value="sensory_box"/>
    <property type="match status" value="2"/>
</dbReference>
<dbReference type="SMART" id="SM00091">
    <property type="entry name" value="PAS"/>
    <property type="match status" value="2"/>
</dbReference>
<evidence type="ECO:0000313" key="5">
    <source>
        <dbReference type="EMBL" id="NYG33230.1"/>
    </source>
</evidence>
<keyword evidence="6" id="KW-1185">Reference proteome</keyword>
<dbReference type="Pfam" id="PF00990">
    <property type="entry name" value="GGDEF"/>
    <property type="match status" value="1"/>
</dbReference>
<dbReference type="InterPro" id="IPR043128">
    <property type="entry name" value="Rev_trsase/Diguanyl_cyclase"/>
</dbReference>
<dbReference type="CDD" id="cd00130">
    <property type="entry name" value="PAS"/>
    <property type="match status" value="2"/>
</dbReference>
<dbReference type="InterPro" id="IPR000160">
    <property type="entry name" value="GGDEF_dom"/>
</dbReference>
<dbReference type="Pfam" id="PF08448">
    <property type="entry name" value="PAS_4"/>
    <property type="match status" value="1"/>
</dbReference>
<feature type="domain" description="PAC" evidence="2">
    <location>
        <begin position="246"/>
        <end position="299"/>
    </location>
</feature>
<dbReference type="Gene3D" id="3.20.20.450">
    <property type="entry name" value="EAL domain"/>
    <property type="match status" value="1"/>
</dbReference>
<dbReference type="InterPro" id="IPR013656">
    <property type="entry name" value="PAS_4"/>
</dbReference>
<organism evidence="5 6">
    <name type="scientific">Sphaerotilus montanus</name>
    <dbReference type="NCBI Taxonomy" id="522889"/>
    <lineage>
        <taxon>Bacteria</taxon>
        <taxon>Pseudomonadati</taxon>
        <taxon>Pseudomonadota</taxon>
        <taxon>Betaproteobacteria</taxon>
        <taxon>Burkholderiales</taxon>
        <taxon>Sphaerotilaceae</taxon>
        <taxon>Sphaerotilus</taxon>
    </lineage>
</organism>
<feature type="domain" description="GGDEF" evidence="4">
    <location>
        <begin position="331"/>
        <end position="465"/>
    </location>
</feature>
<dbReference type="SMART" id="SM00086">
    <property type="entry name" value="PAC"/>
    <property type="match status" value="1"/>
</dbReference>
<dbReference type="InterPro" id="IPR000700">
    <property type="entry name" value="PAS-assoc_C"/>
</dbReference>
<name>A0A7Y9R118_9BURK</name>
<sequence>MTEALDDQSMQTLRTCLHAASTADGSLRWLADRLHRTEADLEAQTALLRTVLDESPDLILLKDHEGRFLLANQPVAAFYGTTPEAIVGHLDRDFGVPPEMAEAMRQNVLAIMASGQTETVLEESRDARTGEISHFRSIKKPFSGPDGLPRILVIAHDITDLHRAQMRAEDSERRLLHALEATGDAVWDWHLPSGRLTLSQRWHTLFGYDPAEFSGTLDDFWCCVPDEERADVQRALDDCLAGRSTYLQEHHMRRKDGRLLWVQDRGRVVERAPDGQPLRMVGSIGDITQQKRAQDLIWQQANYDTLTGLPNRNMFLTRLQQEMSRSDGTGQSMALLMLDLDNFKEVNDTLGHAWGDVLLQEAAHRLQQCVRGTDIVARLGGDEFTLVLGGLADPSSVARVAQAVLQAVSEPFALGSDQAYVSGSLGITLYPTDGVHDVNGLLKNADQAMYVAKQQGRNRSQYFTPSMQQVAQERMRLISDLRPALEKQQFHLCYQPIVELASGRICKAEALVRWTHPTRGVVSPVEFIPVAESTGMIHALGSWVFHEAMHQTARWRVHRPQFQVSVNVSPLQFQNSRIDLIAWRQHLSELGLDGHSVVLEITEGLLMEAGSQVLDQMLKLRDAGIQVALDDFGTGYSSLAYLNRFDIDYIKIDRSFVRDLQPDSPELALCEGIVMMAHKLGLKVVAEGIETQAQHDLLLAASCDYGQGYLYARPVLAEEFDRLLAAEAPV</sequence>
<dbReference type="InterPro" id="IPR013655">
    <property type="entry name" value="PAS_fold_3"/>
</dbReference>